<reference evidence="1" key="1">
    <citation type="journal article" date="2015" name="Nature">
        <title>Complex archaea that bridge the gap between prokaryotes and eukaryotes.</title>
        <authorList>
            <person name="Spang A."/>
            <person name="Saw J.H."/>
            <person name="Jorgensen S.L."/>
            <person name="Zaremba-Niedzwiedzka K."/>
            <person name="Martijn J."/>
            <person name="Lind A.E."/>
            <person name="van Eijk R."/>
            <person name="Schleper C."/>
            <person name="Guy L."/>
            <person name="Ettema T.J."/>
        </authorList>
    </citation>
    <scope>NUCLEOTIDE SEQUENCE</scope>
</reference>
<sequence>MKIACYQCNIDFVVPEGVSLDENLCPRCDAFKDLLAACEAGGRYSNALKKHQEAGTVGAVEGSDELEFLFGDWHNKTHAALAKAKPE</sequence>
<protein>
    <submittedName>
        <fullName evidence="1">Uncharacterized protein</fullName>
    </submittedName>
</protein>
<comment type="caution">
    <text evidence="1">The sequence shown here is derived from an EMBL/GenBank/DDBJ whole genome shotgun (WGS) entry which is preliminary data.</text>
</comment>
<dbReference type="AlphaFoldDB" id="A0A0F9WQN0"/>
<proteinExistence type="predicted"/>
<accession>A0A0F9WQN0</accession>
<dbReference type="EMBL" id="LAZR01000220">
    <property type="protein sequence ID" value="KKN81043.1"/>
    <property type="molecule type" value="Genomic_DNA"/>
</dbReference>
<organism evidence="1">
    <name type="scientific">marine sediment metagenome</name>
    <dbReference type="NCBI Taxonomy" id="412755"/>
    <lineage>
        <taxon>unclassified sequences</taxon>
        <taxon>metagenomes</taxon>
        <taxon>ecological metagenomes</taxon>
    </lineage>
</organism>
<name>A0A0F9WQN0_9ZZZZ</name>
<gene>
    <name evidence="1" type="ORF">LCGC14_0322620</name>
</gene>
<evidence type="ECO:0000313" key="1">
    <source>
        <dbReference type="EMBL" id="KKN81043.1"/>
    </source>
</evidence>